<keyword evidence="3" id="KW-0012">Acyltransferase</keyword>
<feature type="transmembrane region" description="Helical" evidence="1">
    <location>
        <begin position="68"/>
        <end position="87"/>
    </location>
</feature>
<keyword evidence="3" id="KW-0808">Transferase</keyword>
<dbReference type="eggNOG" id="ENOG5032PCQ">
    <property type="taxonomic scope" value="Bacteria"/>
</dbReference>
<reference evidence="3 4" key="1">
    <citation type="journal article" date="2009" name="PLoS ONE">
        <title>The complete genome of Teredinibacter turnerae T7901: an intracellular endosymbiont of marine wood-boring bivalves (shipworms).</title>
        <authorList>
            <person name="Yang J.C."/>
            <person name="Madupu R."/>
            <person name="Durkin A.S."/>
            <person name="Ekborg N.A."/>
            <person name="Pedamallu C.S."/>
            <person name="Hostetler J.B."/>
            <person name="Radune D."/>
            <person name="Toms B.S."/>
            <person name="Henrissat B."/>
            <person name="Coutinho P.M."/>
            <person name="Schwarz S."/>
            <person name="Field L."/>
            <person name="Trindade-Silva A.E."/>
            <person name="Soares C.A.G."/>
            <person name="Elshahawi S."/>
            <person name="Hanora A."/>
            <person name="Schmidt E.W."/>
            <person name="Haygood M.G."/>
            <person name="Posfai J."/>
            <person name="Benner J."/>
            <person name="Madinger C."/>
            <person name="Nove J."/>
            <person name="Anton B."/>
            <person name="Chaudhary K."/>
            <person name="Foster J."/>
            <person name="Holman A."/>
            <person name="Kumar S."/>
            <person name="Lessard P.A."/>
            <person name="Luyten Y.A."/>
            <person name="Slatko B."/>
            <person name="Wood N."/>
            <person name="Wu B."/>
            <person name="Teplitski M."/>
            <person name="Mougous J.D."/>
            <person name="Ward N."/>
            <person name="Eisen J.A."/>
            <person name="Badger J.H."/>
            <person name="Distel D.L."/>
        </authorList>
    </citation>
    <scope>NUCLEOTIDE SEQUENCE [LARGE SCALE GENOMIC DNA]</scope>
    <source>
        <strain evidence="4">ATCC 39867 / T7901</strain>
    </source>
</reference>
<evidence type="ECO:0000313" key="4">
    <source>
        <dbReference type="Proteomes" id="UP000009080"/>
    </source>
</evidence>
<evidence type="ECO:0000256" key="1">
    <source>
        <dbReference type="SAM" id="Phobius"/>
    </source>
</evidence>
<dbReference type="STRING" id="377629.TERTU_4296"/>
<sequence length="296" mass="32776">MDATLQKHRRTDVELLRIIAAFLIVYFHGEGFIPAHWAYAGLTVFLIFMGYYACVGRPKPIFATAQRLLIPYAVWFVFYFVLRSFLGKPIFREHDNLLTFALSSPSIHLWFLPFAFICISLLHYLRRAVPALLLGSVAVGIATVLILAVPLWKGLGISTPFIQWLHALAPVLIGVGIAQLQTQRTVYRGLALVSIIVALVIATLYGEGRTTIGYALGIALCSVLFARESLIRPNRLVDTVAPTTMGIYLVHPAVLVILYWLGLRADTNVVVGFAVSAAGVWLVQKVLPPAVTRYLF</sequence>
<evidence type="ECO:0000313" key="3">
    <source>
        <dbReference type="EMBL" id="ACR11290.1"/>
    </source>
</evidence>
<accession>C5BIB4</accession>
<dbReference type="KEGG" id="ttu:TERTU_4296"/>
<feature type="transmembrane region" description="Helical" evidence="1">
    <location>
        <begin position="107"/>
        <end position="125"/>
    </location>
</feature>
<dbReference type="InterPro" id="IPR002656">
    <property type="entry name" value="Acyl_transf_3_dom"/>
</dbReference>
<proteinExistence type="predicted"/>
<feature type="domain" description="Acyltransferase 3" evidence="2">
    <location>
        <begin position="12"/>
        <end position="281"/>
    </location>
</feature>
<gene>
    <name evidence="3" type="ordered locus">TERTU_4296</name>
</gene>
<feature type="transmembrane region" description="Helical" evidence="1">
    <location>
        <begin position="239"/>
        <end position="261"/>
    </location>
</feature>
<keyword evidence="4" id="KW-1185">Reference proteome</keyword>
<dbReference type="AlphaFoldDB" id="C5BIB4"/>
<evidence type="ECO:0000259" key="2">
    <source>
        <dbReference type="Pfam" id="PF01757"/>
    </source>
</evidence>
<feature type="transmembrane region" description="Helical" evidence="1">
    <location>
        <begin position="185"/>
        <end position="205"/>
    </location>
</feature>
<keyword evidence="1" id="KW-1133">Transmembrane helix</keyword>
<protein>
    <submittedName>
        <fullName evidence="3">Acyltransferase</fullName>
    </submittedName>
</protein>
<organism evidence="3 4">
    <name type="scientific">Teredinibacter turnerae (strain ATCC 39867 / T7901)</name>
    <dbReference type="NCBI Taxonomy" id="377629"/>
    <lineage>
        <taxon>Bacteria</taxon>
        <taxon>Pseudomonadati</taxon>
        <taxon>Pseudomonadota</taxon>
        <taxon>Gammaproteobacteria</taxon>
        <taxon>Cellvibrionales</taxon>
        <taxon>Cellvibrionaceae</taxon>
        <taxon>Teredinibacter</taxon>
    </lineage>
</organism>
<feature type="transmembrane region" description="Helical" evidence="1">
    <location>
        <begin position="267"/>
        <end position="287"/>
    </location>
</feature>
<keyword evidence="1" id="KW-0472">Membrane</keyword>
<dbReference type="OrthoDB" id="1072135at2"/>
<dbReference type="Proteomes" id="UP000009080">
    <property type="component" value="Chromosome"/>
</dbReference>
<keyword evidence="1" id="KW-0812">Transmembrane</keyword>
<feature type="transmembrane region" description="Helical" evidence="1">
    <location>
        <begin position="132"/>
        <end position="155"/>
    </location>
</feature>
<dbReference type="RefSeq" id="WP_015817402.1">
    <property type="nucleotide sequence ID" value="NC_012997.1"/>
</dbReference>
<name>C5BIB4_TERTT</name>
<dbReference type="Pfam" id="PF01757">
    <property type="entry name" value="Acyl_transf_3"/>
    <property type="match status" value="1"/>
</dbReference>
<feature type="transmembrane region" description="Helical" evidence="1">
    <location>
        <begin position="161"/>
        <end position="178"/>
    </location>
</feature>
<feature type="transmembrane region" description="Helical" evidence="1">
    <location>
        <begin position="35"/>
        <end position="56"/>
    </location>
</feature>
<feature type="transmembrane region" description="Helical" evidence="1">
    <location>
        <begin position="12"/>
        <end position="29"/>
    </location>
</feature>
<dbReference type="EMBL" id="CP001614">
    <property type="protein sequence ID" value="ACR11290.1"/>
    <property type="molecule type" value="Genomic_DNA"/>
</dbReference>
<dbReference type="GO" id="GO:0016747">
    <property type="term" value="F:acyltransferase activity, transferring groups other than amino-acyl groups"/>
    <property type="evidence" value="ECO:0007669"/>
    <property type="project" value="InterPro"/>
</dbReference>
<dbReference type="HOGENOM" id="CLU_860064_0_0_6"/>